<organism evidence="5 6">
    <name type="scientific">Candidatus Methanoperedens nitratireducens</name>
    <dbReference type="NCBI Taxonomy" id="1392998"/>
    <lineage>
        <taxon>Archaea</taxon>
        <taxon>Methanobacteriati</taxon>
        <taxon>Methanobacteriota</taxon>
        <taxon>Stenosarchaea group</taxon>
        <taxon>Methanomicrobia</taxon>
        <taxon>Methanosarcinales</taxon>
        <taxon>ANME-2 cluster</taxon>
        <taxon>Candidatus Methanoperedentaceae</taxon>
        <taxon>Candidatus Methanoperedens</taxon>
    </lineage>
</organism>
<evidence type="ECO:0000256" key="1">
    <source>
        <dbReference type="ARBA" id="ARBA00022741"/>
    </source>
</evidence>
<evidence type="ECO:0000313" key="6">
    <source>
        <dbReference type="Proteomes" id="UP000050360"/>
    </source>
</evidence>
<dbReference type="Gene3D" id="3.40.50.300">
    <property type="entry name" value="P-loop containing nucleotide triphosphate hydrolases"/>
    <property type="match status" value="1"/>
</dbReference>
<dbReference type="InterPro" id="IPR010624">
    <property type="entry name" value="KaiC_dom"/>
</dbReference>
<dbReference type="PROSITE" id="PS51146">
    <property type="entry name" value="KAIC"/>
    <property type="match status" value="1"/>
</dbReference>
<evidence type="ECO:0000313" key="5">
    <source>
        <dbReference type="EMBL" id="KPQ43145.1"/>
    </source>
</evidence>
<dbReference type="Pfam" id="PF06745">
    <property type="entry name" value="ATPase"/>
    <property type="match status" value="1"/>
</dbReference>
<dbReference type="InterPro" id="IPR014774">
    <property type="entry name" value="KaiC-like_dom"/>
</dbReference>
<evidence type="ECO:0000256" key="2">
    <source>
        <dbReference type="ARBA" id="ARBA00022840"/>
    </source>
</evidence>
<proteinExistence type="predicted"/>
<gene>
    <name evidence="5" type="ORF">MPEBLZ_02259</name>
</gene>
<keyword evidence="1" id="KW-0547">Nucleotide-binding</keyword>
<dbReference type="PRINTS" id="PR01874">
    <property type="entry name" value="DNAREPAIRADA"/>
</dbReference>
<dbReference type="InterPro" id="IPR027417">
    <property type="entry name" value="P-loop_NTPase"/>
</dbReference>
<comment type="caution">
    <text evidence="5">The sequence shown here is derived from an EMBL/GenBank/DDBJ whole genome shotgun (WGS) entry which is preliminary data.</text>
</comment>
<dbReference type="EMBL" id="LKCM01000173">
    <property type="protein sequence ID" value="KPQ43145.1"/>
    <property type="molecule type" value="Genomic_DNA"/>
</dbReference>
<accession>A0A0P8CJM4</accession>
<feature type="domain" description="KaiC" evidence="4">
    <location>
        <begin position="59"/>
        <end position="291"/>
    </location>
</feature>
<protein>
    <submittedName>
        <fullName evidence="5">Circadian clock protein KaiC</fullName>
    </submittedName>
</protein>
<dbReference type="SUPFAM" id="SSF52540">
    <property type="entry name" value="P-loop containing nucleoside triphosphate hydrolases"/>
    <property type="match status" value="1"/>
</dbReference>
<sequence>MNDKHPIHTTISTEALRILERYEKELGAKNTVLERALLGMDKLRFKEKVDAQTISRLIKRVNAGIPGVDNLIEGGIPEGFVVVVTGPPGTGKTTFSLQYLMEGLKRDERCIFFSFEEKVEHLIKQSIRFGWDIGEYIDKGYLEIFGFTMLSTEEIIEIINVFKPKRIVFDSLNTFFDIHEFRRSSQWRSILKEIRDKKITCLAITEKRHGLEVKEYDEFDFMGDGIMFFDKNQRYDLDPYPTYYLQIQKLRITKINEMPHPFIFAGHGLELIGNKGLAKIFGGTLPATQTQKTSNPSIKPVDININST</sequence>
<keyword evidence="2" id="KW-0067">ATP-binding</keyword>
<name>A0A0P8CJM4_9EURY</name>
<reference evidence="5 6" key="1">
    <citation type="submission" date="2015-09" db="EMBL/GenBank/DDBJ databases">
        <title>A metagenomics-based metabolic model of nitrate-dependent anaerobic oxidation of methane by Methanoperedens-like archaea.</title>
        <authorList>
            <person name="Arshad A."/>
            <person name="Speth D.R."/>
            <person name="De Graaf R.M."/>
            <person name="Op Den Camp H.J."/>
            <person name="Jetten M.S."/>
            <person name="Welte C.U."/>
        </authorList>
    </citation>
    <scope>NUCLEOTIDE SEQUENCE [LARGE SCALE GENOMIC DNA]</scope>
</reference>
<feature type="region of interest" description="Disordered" evidence="3">
    <location>
        <begin position="289"/>
        <end position="308"/>
    </location>
</feature>
<evidence type="ECO:0000256" key="3">
    <source>
        <dbReference type="SAM" id="MobiDB-lite"/>
    </source>
</evidence>
<evidence type="ECO:0000259" key="4">
    <source>
        <dbReference type="PROSITE" id="PS51146"/>
    </source>
</evidence>
<dbReference type="AlphaFoldDB" id="A0A0P8CJM4"/>
<dbReference type="GO" id="GO:0005524">
    <property type="term" value="F:ATP binding"/>
    <property type="evidence" value="ECO:0007669"/>
    <property type="project" value="UniProtKB-KW"/>
</dbReference>
<dbReference type="PANTHER" id="PTHR43637">
    <property type="entry name" value="UPF0273 PROTEIN TM_0370"/>
    <property type="match status" value="1"/>
</dbReference>
<dbReference type="Proteomes" id="UP000050360">
    <property type="component" value="Unassembled WGS sequence"/>
</dbReference>